<comment type="caution">
    <text evidence="1">The sequence shown here is derived from an EMBL/GenBank/DDBJ whole genome shotgun (WGS) entry which is preliminary data.</text>
</comment>
<dbReference type="Proteomes" id="UP000008372">
    <property type="component" value="Unassembled WGS sequence"/>
</dbReference>
<keyword evidence="2" id="KW-1185">Reference proteome</keyword>
<gene>
    <name evidence="1" type="ORF">GAGA_2885</name>
</gene>
<evidence type="ECO:0000313" key="1">
    <source>
        <dbReference type="EMBL" id="GAC05724.1"/>
    </source>
</evidence>
<dbReference type="EMBL" id="BAEK01000043">
    <property type="protein sequence ID" value="GAC05724.1"/>
    <property type="molecule type" value="Genomic_DNA"/>
</dbReference>
<sequence>MIHLGHSLGGKNRWCFALYASISDSKSAAVKPAILTQSSSSQLAIM</sequence>
<proteinExistence type="predicted"/>
<name>A0ABQ0I8M2_9ALTE</name>
<accession>A0ABQ0I8M2</accession>
<reference evidence="1 2" key="1">
    <citation type="journal article" date="2014" name="Environ. Microbiol.">
        <title>Comparative genomics of the marine bacterial genus Glaciecola reveals the high degree of genomic diversity and genomic characteristic for cold adaptation.</title>
        <authorList>
            <person name="Qin Q.L."/>
            <person name="Xie B.B."/>
            <person name="Yu Y."/>
            <person name="Shu Y.L."/>
            <person name="Rong J.C."/>
            <person name="Zhang Y.J."/>
            <person name="Zhao D.L."/>
            <person name="Chen X.L."/>
            <person name="Zhang X.Y."/>
            <person name="Chen B."/>
            <person name="Zhou B.C."/>
            <person name="Zhang Y.Z."/>
        </authorList>
    </citation>
    <scope>NUCLEOTIDE SEQUENCE [LARGE SCALE GENOMIC DNA]</scope>
    <source>
        <strain evidence="1 2">NO2</strain>
    </source>
</reference>
<protein>
    <submittedName>
        <fullName evidence="1">Uncharacterized protein</fullName>
    </submittedName>
</protein>
<organism evidence="1 2">
    <name type="scientific">Paraglaciecola agarilytica NO2</name>
    <dbReference type="NCBI Taxonomy" id="1125747"/>
    <lineage>
        <taxon>Bacteria</taxon>
        <taxon>Pseudomonadati</taxon>
        <taxon>Pseudomonadota</taxon>
        <taxon>Gammaproteobacteria</taxon>
        <taxon>Alteromonadales</taxon>
        <taxon>Alteromonadaceae</taxon>
        <taxon>Paraglaciecola</taxon>
    </lineage>
</organism>
<evidence type="ECO:0000313" key="2">
    <source>
        <dbReference type="Proteomes" id="UP000008372"/>
    </source>
</evidence>